<sequence>MTELTELLSELVRVPSVGGTPAEAGIQAMLAEWMRETGLEVDLWELPLERLTADPAFPGMEVPRERAYGLVGRLPGTGGGRSLMFNGHVDVVPPGDLAAWTDDPFSGRVEQGRVYGRGACDMKGGLVAALLAVKQLRQARLRGDVLVACVVGEEDGGLGTYGLLDRGWRADACVIPEPTGLAVVPANAGALTFRLRVTGQSTHAARRTGGVSAVEKFLPVFAALRELEAARNRDVDPLMHAWDLPYALEIGTVHAGDWSSSVPGELVAEGRYGVALDESPARAKAALEAAVAAACAADPWLAAHPVTVEWWGGQFAPARNPDPALTEALAAATGTEPARWGAPYGSDLRLLAAAGIPAVQYGPGDIDLAHAPDEYVPVDEVAQVSATLVRLATTHCG</sequence>
<evidence type="ECO:0000256" key="10">
    <source>
        <dbReference type="ARBA" id="ARBA00023285"/>
    </source>
</evidence>
<evidence type="ECO:0000256" key="8">
    <source>
        <dbReference type="ARBA" id="ARBA00022801"/>
    </source>
</evidence>
<dbReference type="GO" id="GO:0009089">
    <property type="term" value="P:lysine biosynthetic process via diaminopimelate"/>
    <property type="evidence" value="ECO:0007669"/>
    <property type="project" value="UniProtKB-UniPathway"/>
</dbReference>
<comment type="cofactor">
    <cofactor evidence="2">
        <name>Zn(2+)</name>
        <dbReference type="ChEBI" id="CHEBI:29105"/>
    </cofactor>
</comment>
<keyword evidence="14" id="KW-1185">Reference proteome</keyword>
<evidence type="ECO:0000256" key="7">
    <source>
        <dbReference type="ARBA" id="ARBA00022723"/>
    </source>
</evidence>
<organism evidence="13 14">
    <name type="scientific">Catellatospora bangladeshensis</name>
    <dbReference type="NCBI Taxonomy" id="310355"/>
    <lineage>
        <taxon>Bacteria</taxon>
        <taxon>Bacillati</taxon>
        <taxon>Actinomycetota</taxon>
        <taxon>Actinomycetes</taxon>
        <taxon>Micromonosporales</taxon>
        <taxon>Micromonosporaceae</taxon>
        <taxon>Catellatospora</taxon>
    </lineage>
</organism>
<dbReference type="SUPFAM" id="SSF53187">
    <property type="entry name" value="Zn-dependent exopeptidases"/>
    <property type="match status" value="1"/>
</dbReference>
<dbReference type="InterPro" id="IPR011650">
    <property type="entry name" value="Peptidase_M20_dimer"/>
</dbReference>
<feature type="domain" description="Peptidase M20 dimerisation" evidence="12">
    <location>
        <begin position="187"/>
        <end position="296"/>
    </location>
</feature>
<comment type="similarity">
    <text evidence="4">Belongs to the peptidase M20A family.</text>
</comment>
<dbReference type="Gene3D" id="3.30.70.360">
    <property type="match status" value="1"/>
</dbReference>
<gene>
    <name evidence="13" type="ORF">Cba03nite_19740</name>
</gene>
<dbReference type="Pfam" id="PF07687">
    <property type="entry name" value="M20_dimer"/>
    <property type="match status" value="1"/>
</dbReference>
<evidence type="ECO:0000313" key="14">
    <source>
        <dbReference type="Proteomes" id="UP000601223"/>
    </source>
</evidence>
<dbReference type="EC" id="3.5.1.18" evidence="5"/>
<evidence type="ECO:0000256" key="1">
    <source>
        <dbReference type="ARBA" id="ARBA00001941"/>
    </source>
</evidence>
<evidence type="ECO:0000256" key="5">
    <source>
        <dbReference type="ARBA" id="ARBA00011921"/>
    </source>
</evidence>
<evidence type="ECO:0000256" key="3">
    <source>
        <dbReference type="ARBA" id="ARBA00005130"/>
    </source>
</evidence>
<accession>A0A8J3JKJ7</accession>
<keyword evidence="8" id="KW-0378">Hydrolase</keyword>
<evidence type="ECO:0000256" key="2">
    <source>
        <dbReference type="ARBA" id="ARBA00001947"/>
    </source>
</evidence>
<name>A0A8J3JKJ7_9ACTN</name>
<dbReference type="InterPro" id="IPR002933">
    <property type="entry name" value="Peptidase_M20"/>
</dbReference>
<comment type="pathway">
    <text evidence="3">Amino-acid biosynthesis; L-lysine biosynthesis via DAP pathway; LL-2,6-diaminopimelate from (S)-tetrahydrodipicolinate (succinylase route): step 3/3.</text>
</comment>
<dbReference type="AlphaFoldDB" id="A0A8J3JKJ7"/>
<dbReference type="PANTHER" id="PTHR43808:SF25">
    <property type="entry name" value="PEPTIDASE M20 DIMERISATION DOMAIN-CONTAINING PROTEIN"/>
    <property type="match status" value="1"/>
</dbReference>
<dbReference type="UniPathway" id="UPA00034">
    <property type="reaction ID" value="UER00021"/>
</dbReference>
<dbReference type="SUPFAM" id="SSF55031">
    <property type="entry name" value="Bacterial exopeptidase dimerisation domain"/>
    <property type="match status" value="1"/>
</dbReference>
<reference evidence="13 14" key="1">
    <citation type="submission" date="2021-01" db="EMBL/GenBank/DDBJ databases">
        <title>Whole genome shotgun sequence of Catellatospora bangladeshensis NBRC 107357.</title>
        <authorList>
            <person name="Komaki H."/>
            <person name="Tamura T."/>
        </authorList>
    </citation>
    <scope>NUCLEOTIDE SEQUENCE [LARGE SCALE GENOMIC DNA]</scope>
    <source>
        <strain evidence="13 14">NBRC 107357</strain>
    </source>
</reference>
<dbReference type="Pfam" id="PF01546">
    <property type="entry name" value="Peptidase_M20"/>
    <property type="match status" value="1"/>
</dbReference>
<keyword evidence="7" id="KW-0479">Metal-binding</keyword>
<keyword evidence="9" id="KW-0862">Zinc</keyword>
<keyword evidence="10" id="KW-0170">Cobalt</keyword>
<dbReference type="InterPro" id="IPR010182">
    <property type="entry name" value="ArgE/DapE"/>
</dbReference>
<evidence type="ECO:0000256" key="4">
    <source>
        <dbReference type="ARBA" id="ARBA00006247"/>
    </source>
</evidence>
<dbReference type="InterPro" id="IPR050072">
    <property type="entry name" value="Peptidase_M20A"/>
</dbReference>
<dbReference type="Proteomes" id="UP000601223">
    <property type="component" value="Unassembled WGS sequence"/>
</dbReference>
<evidence type="ECO:0000256" key="6">
    <source>
        <dbReference type="ARBA" id="ARBA00016853"/>
    </source>
</evidence>
<dbReference type="RefSeq" id="WP_203744423.1">
    <property type="nucleotide sequence ID" value="NZ_BONF01000010.1"/>
</dbReference>
<dbReference type="PROSITE" id="PS00758">
    <property type="entry name" value="ARGE_DAPE_CPG2_1"/>
    <property type="match status" value="1"/>
</dbReference>
<dbReference type="NCBIfam" id="TIGR01910">
    <property type="entry name" value="DapE-ArgE"/>
    <property type="match status" value="1"/>
</dbReference>
<evidence type="ECO:0000256" key="11">
    <source>
        <dbReference type="ARBA" id="ARBA00051301"/>
    </source>
</evidence>
<evidence type="ECO:0000313" key="13">
    <source>
        <dbReference type="EMBL" id="GIF80625.1"/>
    </source>
</evidence>
<evidence type="ECO:0000256" key="9">
    <source>
        <dbReference type="ARBA" id="ARBA00022833"/>
    </source>
</evidence>
<dbReference type="GO" id="GO:0009014">
    <property type="term" value="F:succinyl-diaminopimelate desuccinylase activity"/>
    <property type="evidence" value="ECO:0007669"/>
    <property type="project" value="UniProtKB-EC"/>
</dbReference>
<comment type="catalytic activity">
    <reaction evidence="11">
        <text>N-succinyl-(2S,6S)-2,6-diaminopimelate + H2O = (2S,6S)-2,6-diaminopimelate + succinate</text>
        <dbReference type="Rhea" id="RHEA:22608"/>
        <dbReference type="ChEBI" id="CHEBI:15377"/>
        <dbReference type="ChEBI" id="CHEBI:30031"/>
        <dbReference type="ChEBI" id="CHEBI:57609"/>
        <dbReference type="ChEBI" id="CHEBI:58087"/>
        <dbReference type="EC" id="3.5.1.18"/>
    </reaction>
</comment>
<dbReference type="GO" id="GO:0046872">
    <property type="term" value="F:metal ion binding"/>
    <property type="evidence" value="ECO:0007669"/>
    <property type="project" value="UniProtKB-KW"/>
</dbReference>
<dbReference type="EMBL" id="BONF01000010">
    <property type="protein sequence ID" value="GIF80625.1"/>
    <property type="molecule type" value="Genomic_DNA"/>
</dbReference>
<evidence type="ECO:0000259" key="12">
    <source>
        <dbReference type="Pfam" id="PF07687"/>
    </source>
</evidence>
<dbReference type="PANTHER" id="PTHR43808">
    <property type="entry name" value="ACETYLORNITHINE DEACETYLASE"/>
    <property type="match status" value="1"/>
</dbReference>
<dbReference type="InterPro" id="IPR036264">
    <property type="entry name" value="Bact_exopeptidase_dim_dom"/>
</dbReference>
<proteinExistence type="inferred from homology"/>
<protein>
    <recommendedName>
        <fullName evidence="6">Probable succinyl-diaminopimelate desuccinylase</fullName>
        <ecNumber evidence="5">3.5.1.18</ecNumber>
    </recommendedName>
</protein>
<dbReference type="InterPro" id="IPR001261">
    <property type="entry name" value="ArgE/DapE_CS"/>
</dbReference>
<dbReference type="Gene3D" id="3.40.630.10">
    <property type="entry name" value="Zn peptidases"/>
    <property type="match status" value="1"/>
</dbReference>
<comment type="cofactor">
    <cofactor evidence="1">
        <name>Co(2+)</name>
        <dbReference type="ChEBI" id="CHEBI:48828"/>
    </cofactor>
</comment>
<comment type="caution">
    <text evidence="13">The sequence shown here is derived from an EMBL/GenBank/DDBJ whole genome shotgun (WGS) entry which is preliminary data.</text>
</comment>